<organism evidence="1 2">
    <name type="scientific">Acidiluteibacter ferrifornacis</name>
    <dbReference type="NCBI Taxonomy" id="2692424"/>
    <lineage>
        <taxon>Bacteria</taxon>
        <taxon>Pseudomonadati</taxon>
        <taxon>Bacteroidota</taxon>
        <taxon>Flavobacteriia</taxon>
        <taxon>Flavobacteriales</taxon>
        <taxon>Cryomorphaceae</taxon>
        <taxon>Acidiluteibacter</taxon>
    </lineage>
</organism>
<dbReference type="Proteomes" id="UP000470771">
    <property type="component" value="Unassembled WGS sequence"/>
</dbReference>
<protein>
    <recommendedName>
        <fullName evidence="3">Porin</fullName>
    </recommendedName>
</protein>
<dbReference type="RefSeq" id="WP_160633480.1">
    <property type="nucleotide sequence ID" value="NZ_WWNE01000007.1"/>
</dbReference>
<accession>A0A6N9NQ61</accession>
<dbReference type="Pfam" id="PF14121">
    <property type="entry name" value="Porin_10"/>
    <property type="match status" value="1"/>
</dbReference>
<evidence type="ECO:0000313" key="1">
    <source>
        <dbReference type="EMBL" id="NBG66535.1"/>
    </source>
</evidence>
<sequence>MGKLGLFLLLIFNSFFIHGQDSTLSRYELLNSEDTLVYSPIILDEFENYRFKHRDFNASSGNIGLPTYYLDSLFLVDYNGFFNGYSNSLFSKDQMKFYTQEKDLTLLQYVNGAQSEQYFRVLHSNQFGKGLNISFDYNRIISEGFYLNQLTDNTHFNTSLNFNSRNSKYQLKAFYLISNLKVQENGGIQFSDSSDENLNNSDLLNVKLSSASQKMRSQSVLVHQNLKMVDSSIIGAIRLIQESELAWSWKWYKDNGVTDFYQNIFYDSTKTFDSIHAHRFRNAIGLSLFDNQLKLKYEYQYHGYSQDSIYDTLYTSDFVSLQYRNSFNRFSFDLMSMIGLSGYNSGDYSSSVGLSYRIDSSSTIRLLASTQSQSPFYWQNRYNGNHLVYSNEFINEELTRLGVDYQNKKYKGSIGIQHVIRENPIYFNSGGSSSQLIDQLSITQFSLNKNFKFGNFYWNNIFNYQINSNDSILPLPSFMSSHTLYYENTLFKSNLLIQLGATYKYISKYKGYGYFPENAAFVLQENSNLGGFGYLDIFFKFRIQHARVFAKLENLLGDQFQPDGMMINDYPIPGRAFKIGLSWALFN</sequence>
<dbReference type="InterPro" id="IPR025631">
    <property type="entry name" value="Porin_10"/>
</dbReference>
<reference evidence="1 2" key="1">
    <citation type="submission" date="2019-12" db="EMBL/GenBank/DDBJ databases">
        <authorList>
            <person name="Zhao J."/>
        </authorList>
    </citation>
    <scope>NUCLEOTIDE SEQUENCE [LARGE SCALE GENOMIC DNA]</scope>
    <source>
        <strain evidence="1 2">S-15</strain>
    </source>
</reference>
<dbReference type="SUPFAM" id="SSF56935">
    <property type="entry name" value="Porins"/>
    <property type="match status" value="1"/>
</dbReference>
<name>A0A6N9NQ61_9FLAO</name>
<proteinExistence type="predicted"/>
<dbReference type="AlphaFoldDB" id="A0A6N9NQ61"/>
<evidence type="ECO:0008006" key="3">
    <source>
        <dbReference type="Google" id="ProtNLM"/>
    </source>
</evidence>
<evidence type="ECO:0000313" key="2">
    <source>
        <dbReference type="Proteomes" id="UP000470771"/>
    </source>
</evidence>
<comment type="caution">
    <text evidence="1">The sequence shown here is derived from an EMBL/GenBank/DDBJ whole genome shotgun (WGS) entry which is preliminary data.</text>
</comment>
<keyword evidence="2" id="KW-1185">Reference proteome</keyword>
<dbReference type="EMBL" id="WWNE01000007">
    <property type="protein sequence ID" value="NBG66535.1"/>
    <property type="molecule type" value="Genomic_DNA"/>
</dbReference>
<gene>
    <name evidence="1" type="ORF">GQN54_10430</name>
</gene>